<dbReference type="NCBIfam" id="TIGR00135">
    <property type="entry name" value="gatC"/>
    <property type="match status" value="1"/>
</dbReference>
<dbReference type="Proteomes" id="UP000177954">
    <property type="component" value="Unassembled WGS sequence"/>
</dbReference>
<dbReference type="AlphaFoldDB" id="A0A1G2H1L4"/>
<dbReference type="EMBL" id="MHNZ01000018">
    <property type="protein sequence ID" value="OGZ56357.1"/>
    <property type="molecule type" value="Genomic_DNA"/>
</dbReference>
<dbReference type="Gene3D" id="1.10.20.60">
    <property type="entry name" value="Glu-tRNAGln amidotransferase C subunit, N-terminal domain"/>
    <property type="match status" value="1"/>
</dbReference>
<evidence type="ECO:0000313" key="1">
    <source>
        <dbReference type="EMBL" id="OGZ56357.1"/>
    </source>
</evidence>
<comment type="caution">
    <text evidence="1">The sequence shown here is derived from an EMBL/GenBank/DDBJ whole genome shotgun (WGS) entry which is preliminary data.</text>
</comment>
<dbReference type="InterPro" id="IPR003837">
    <property type="entry name" value="GatC"/>
</dbReference>
<dbReference type="SUPFAM" id="SSF141000">
    <property type="entry name" value="Glu-tRNAGln amidotransferase C subunit"/>
    <property type="match status" value="1"/>
</dbReference>
<dbReference type="InterPro" id="IPR036113">
    <property type="entry name" value="Asp/Glu-ADT_sf_sub_c"/>
</dbReference>
<dbReference type="Pfam" id="PF02686">
    <property type="entry name" value="GatC"/>
    <property type="match status" value="1"/>
</dbReference>
<gene>
    <name evidence="1" type="ORF">A3J04_03550</name>
</gene>
<reference evidence="1 2" key="1">
    <citation type="journal article" date="2016" name="Nat. Commun.">
        <title>Thousands of microbial genomes shed light on interconnected biogeochemical processes in an aquifer system.</title>
        <authorList>
            <person name="Anantharaman K."/>
            <person name="Brown C.T."/>
            <person name="Hug L.A."/>
            <person name="Sharon I."/>
            <person name="Castelle C.J."/>
            <person name="Probst A.J."/>
            <person name="Thomas B.C."/>
            <person name="Singh A."/>
            <person name="Wilkins M.J."/>
            <person name="Karaoz U."/>
            <person name="Brodie E.L."/>
            <person name="Williams K.H."/>
            <person name="Hubbard S.S."/>
            <person name="Banfield J.F."/>
        </authorList>
    </citation>
    <scope>NUCLEOTIDE SEQUENCE [LARGE SCALE GENOMIC DNA]</scope>
</reference>
<name>A0A1G2H1L4_9BACT</name>
<dbReference type="GO" id="GO:0006450">
    <property type="term" value="P:regulation of translational fidelity"/>
    <property type="evidence" value="ECO:0007669"/>
    <property type="project" value="InterPro"/>
</dbReference>
<evidence type="ECO:0008006" key="3">
    <source>
        <dbReference type="Google" id="ProtNLM"/>
    </source>
</evidence>
<sequence length="97" mass="11086">MITPEEIKRLFELSRIEASADELEKFPKELDSILKYVEKLKSAPLGDLPPTLSFVAETTEFRKDGAYPLDAADVEFLKNSFPEREADYLKTKKVFEG</sequence>
<accession>A0A1G2H1L4</accession>
<organism evidence="1 2">
    <name type="scientific">Candidatus Ryanbacteria bacterium RIFCSPLOWO2_02_FULL_47_14</name>
    <dbReference type="NCBI Taxonomy" id="1802129"/>
    <lineage>
        <taxon>Bacteria</taxon>
        <taxon>Candidatus Ryaniibacteriota</taxon>
    </lineage>
</organism>
<proteinExistence type="predicted"/>
<dbReference type="STRING" id="1802129.A3J04_03550"/>
<protein>
    <recommendedName>
        <fullName evidence="3">Aspartyl/glutamyl-tRNA(Asn/Gln) amidotransferase subunit C</fullName>
    </recommendedName>
</protein>
<evidence type="ECO:0000313" key="2">
    <source>
        <dbReference type="Proteomes" id="UP000177954"/>
    </source>
</evidence>